<dbReference type="Pfam" id="PF01551">
    <property type="entry name" value="Peptidase_M23"/>
    <property type="match status" value="1"/>
</dbReference>
<dbReference type="Gene3D" id="3.10.450.350">
    <property type="match status" value="1"/>
</dbReference>
<gene>
    <name evidence="10" type="ORF">ENV60_09385</name>
</gene>
<dbReference type="PANTHER" id="PTHR21666:SF288">
    <property type="entry name" value="CELL DIVISION PROTEIN YTFB"/>
    <property type="match status" value="1"/>
</dbReference>
<keyword evidence="3" id="KW-0645">Protease</keyword>
<dbReference type="InterPro" id="IPR045834">
    <property type="entry name" value="Csd3_N2"/>
</dbReference>
<keyword evidence="4" id="KW-0479">Metal-binding</keyword>
<feature type="domain" description="Csd3-like second N-terminal" evidence="9">
    <location>
        <begin position="129"/>
        <end position="246"/>
    </location>
</feature>
<dbReference type="PANTHER" id="PTHR21666">
    <property type="entry name" value="PEPTIDASE-RELATED"/>
    <property type="match status" value="1"/>
</dbReference>
<protein>
    <submittedName>
        <fullName evidence="10">M23 family metallopeptidase</fullName>
    </submittedName>
</protein>
<organism evidence="10">
    <name type="scientific">candidate division WOR-3 bacterium</name>
    <dbReference type="NCBI Taxonomy" id="2052148"/>
    <lineage>
        <taxon>Bacteria</taxon>
        <taxon>Bacteria division WOR-3</taxon>
    </lineage>
</organism>
<evidence type="ECO:0000256" key="3">
    <source>
        <dbReference type="ARBA" id="ARBA00022670"/>
    </source>
</evidence>
<keyword evidence="5" id="KW-0378">Hydrolase</keyword>
<dbReference type="CDD" id="cd12797">
    <property type="entry name" value="M23_peptidase"/>
    <property type="match status" value="1"/>
</dbReference>
<dbReference type="GO" id="GO:0030313">
    <property type="term" value="C:cell envelope"/>
    <property type="evidence" value="ECO:0007669"/>
    <property type="project" value="UniProtKB-SubCell"/>
</dbReference>
<sequence length="403" mass="46336">MRVVKIFLILMFLLLLPFCKKQKPVREEKPAEYSIFRTTIKRGETVEIALKNLTNDQQLTTSILNTLKIFEFPFRRCKPGDSIIVLKKNGNFEKFTYYQGPTVIYYILKDNSHLVGAMKHPFIEKSMVIIAGSIQSTLYESMLKIGETPELVYKFADIFAWEIDFTTETQEGDSFFVLAEKSFADSQFIGYKNISFVRYKGMVGDYYGIYYKDPDGYDDFYNKKGESLRKALLKSPLKYSHISSYFSKRRFHPILKIWRPHHGLDYSAPIGTPVSSIGDGVVTFKGWRGGYGNLVEIKHKNNYKTRYGHLSRFAWGLYQGKHVKMGELIGYVGSTGLSTGPHLHFELHKNGVPINPLTVKLPRAPSVKEKYLALFEQTRDSLLTLCLNKQSEIRSDSTKIIKK</sequence>
<evidence type="ECO:0000313" key="10">
    <source>
        <dbReference type="EMBL" id="HGV98490.1"/>
    </source>
</evidence>
<reference evidence="10" key="1">
    <citation type="journal article" date="2020" name="mSystems">
        <title>Genome- and Community-Level Interaction Insights into Carbon Utilization and Element Cycling Functions of Hydrothermarchaeota in Hydrothermal Sediment.</title>
        <authorList>
            <person name="Zhou Z."/>
            <person name="Liu Y."/>
            <person name="Xu W."/>
            <person name="Pan J."/>
            <person name="Luo Z.H."/>
            <person name="Li M."/>
        </authorList>
    </citation>
    <scope>NUCLEOTIDE SEQUENCE [LARGE SCALE GENOMIC DNA]</scope>
    <source>
        <strain evidence="10">SpSt-774</strain>
    </source>
</reference>
<dbReference type="EMBL" id="DTGZ01000175">
    <property type="protein sequence ID" value="HGV98490.1"/>
    <property type="molecule type" value="Genomic_DNA"/>
</dbReference>
<dbReference type="GO" id="GO:0004222">
    <property type="term" value="F:metalloendopeptidase activity"/>
    <property type="evidence" value="ECO:0007669"/>
    <property type="project" value="TreeGrafter"/>
</dbReference>
<evidence type="ECO:0000256" key="5">
    <source>
        <dbReference type="ARBA" id="ARBA00022801"/>
    </source>
</evidence>
<dbReference type="InterPro" id="IPR050570">
    <property type="entry name" value="Cell_wall_metabolism_enzyme"/>
</dbReference>
<evidence type="ECO:0000259" key="8">
    <source>
        <dbReference type="Pfam" id="PF01551"/>
    </source>
</evidence>
<comment type="cofactor">
    <cofactor evidence="1">
        <name>Zn(2+)</name>
        <dbReference type="ChEBI" id="CHEBI:29105"/>
    </cofactor>
</comment>
<dbReference type="Pfam" id="PF19425">
    <property type="entry name" value="Csd3_N2"/>
    <property type="match status" value="1"/>
</dbReference>
<dbReference type="InterPro" id="IPR011055">
    <property type="entry name" value="Dup_hybrid_motif"/>
</dbReference>
<accession>A0A7C4TFI7</accession>
<evidence type="ECO:0000256" key="7">
    <source>
        <dbReference type="ARBA" id="ARBA00023049"/>
    </source>
</evidence>
<evidence type="ECO:0000256" key="6">
    <source>
        <dbReference type="ARBA" id="ARBA00022833"/>
    </source>
</evidence>
<evidence type="ECO:0000256" key="1">
    <source>
        <dbReference type="ARBA" id="ARBA00001947"/>
    </source>
</evidence>
<dbReference type="Gene3D" id="2.70.70.10">
    <property type="entry name" value="Glucose Permease (Domain IIA)"/>
    <property type="match status" value="1"/>
</dbReference>
<feature type="domain" description="M23ase beta-sheet core" evidence="8">
    <location>
        <begin position="260"/>
        <end position="356"/>
    </location>
</feature>
<keyword evidence="6" id="KW-0862">Zinc</keyword>
<proteinExistence type="predicted"/>
<dbReference type="AlphaFoldDB" id="A0A7C4TFI7"/>
<keyword evidence="7" id="KW-0482">Metalloprotease</keyword>
<evidence type="ECO:0000256" key="4">
    <source>
        <dbReference type="ARBA" id="ARBA00022723"/>
    </source>
</evidence>
<evidence type="ECO:0000256" key="2">
    <source>
        <dbReference type="ARBA" id="ARBA00004196"/>
    </source>
</evidence>
<evidence type="ECO:0000259" key="9">
    <source>
        <dbReference type="Pfam" id="PF19425"/>
    </source>
</evidence>
<name>A0A7C4TFI7_UNCW3</name>
<dbReference type="GO" id="GO:0006508">
    <property type="term" value="P:proteolysis"/>
    <property type="evidence" value="ECO:0007669"/>
    <property type="project" value="UniProtKB-KW"/>
</dbReference>
<dbReference type="GO" id="GO:0046872">
    <property type="term" value="F:metal ion binding"/>
    <property type="evidence" value="ECO:0007669"/>
    <property type="project" value="UniProtKB-KW"/>
</dbReference>
<comment type="caution">
    <text evidence="10">The sequence shown here is derived from an EMBL/GenBank/DDBJ whole genome shotgun (WGS) entry which is preliminary data.</text>
</comment>
<comment type="subcellular location">
    <subcellularLocation>
        <location evidence="2">Cell envelope</location>
    </subcellularLocation>
</comment>
<dbReference type="SUPFAM" id="SSF51261">
    <property type="entry name" value="Duplicated hybrid motif"/>
    <property type="match status" value="1"/>
</dbReference>
<dbReference type="InterPro" id="IPR016047">
    <property type="entry name" value="M23ase_b-sheet_dom"/>
</dbReference>